<dbReference type="STRING" id="50990.A0A4Y7QKV1"/>
<keyword evidence="3" id="KW-0119">Carbohydrate metabolism</keyword>
<feature type="transmembrane region" description="Helical" evidence="5">
    <location>
        <begin position="39"/>
        <end position="58"/>
    </location>
</feature>
<name>A0A4Y7QKV1_9AGAM</name>
<protein>
    <submittedName>
        <fullName evidence="6">Uncharacterized protein</fullName>
    </submittedName>
</protein>
<gene>
    <name evidence="6" type="ORF">BD410DRAFT_781803</name>
</gene>
<evidence type="ECO:0000256" key="3">
    <source>
        <dbReference type="ARBA" id="ARBA00023277"/>
    </source>
</evidence>
<dbReference type="CDD" id="cd11296">
    <property type="entry name" value="O-FucT_like"/>
    <property type="match status" value="1"/>
</dbReference>
<keyword evidence="1" id="KW-0808">Transferase</keyword>
<keyword evidence="5" id="KW-1133">Transmembrane helix</keyword>
<dbReference type="OrthoDB" id="423313at2759"/>
<keyword evidence="5" id="KW-0812">Transmembrane</keyword>
<dbReference type="GO" id="GO:0006004">
    <property type="term" value="P:fucose metabolic process"/>
    <property type="evidence" value="ECO:0007669"/>
    <property type="project" value="UniProtKB-KW"/>
</dbReference>
<dbReference type="InterPro" id="IPR019378">
    <property type="entry name" value="GDP-Fuc_O-FucTrfase"/>
</dbReference>
<evidence type="ECO:0000256" key="2">
    <source>
        <dbReference type="ARBA" id="ARBA00023253"/>
    </source>
</evidence>
<evidence type="ECO:0000256" key="1">
    <source>
        <dbReference type="ARBA" id="ARBA00022679"/>
    </source>
</evidence>
<dbReference type="EMBL" id="ML170158">
    <property type="protein sequence ID" value="TDL27888.1"/>
    <property type="molecule type" value="Genomic_DNA"/>
</dbReference>
<dbReference type="Gene3D" id="3.40.50.11350">
    <property type="match status" value="1"/>
</dbReference>
<dbReference type="GO" id="GO:0016740">
    <property type="term" value="F:transferase activity"/>
    <property type="evidence" value="ECO:0007669"/>
    <property type="project" value="UniProtKB-KW"/>
</dbReference>
<sequence length="508" mass="58075">MSSPQRSSEMEDLLIPENDKRGVRRLAWPFLRAQMNRKGFIPTTLVVITLAVTVSVLFNGTGEVMALSGFQRGGVMQSPIVVNKTDPEPQTDPQPEPKIEEPRWSPWVVGQPTRHFRDNLRNDTKYVTTWAPGGWTNDVMSYFNTIYIASISNRVAVLPPFIPSHLPLSTPPIRFGEIFDLPRLSKDSGVRVMDFSDVKDPQSESLDDIGCWSIWATANPSGGTRGSRSAFAVNLDPSYTPIPRDAKLYPHLDHDWHVKFWSLAALMYPDYRKQMTQEMGFPDAYEFNGTTPSERHKHTLPPDDHLTCFDFTYFVSASRAFEYDYDYSPAWRFVGTYARWNPRILELADQYLRRAFGLSPAEQIPPFVSVHARHGEFTMWCNGLPAKECFAPLSAYARRVTEVQDELRETKGINATRVLFTSDEKDPEWWAGVKELGWITIDHDQEETTERYGLWYTVVLDAIFQSLGAGFVGTDRSTFSLLSRRRVIDWYDGAWRDVKWGHPGADDH</sequence>
<evidence type="ECO:0000256" key="5">
    <source>
        <dbReference type="SAM" id="Phobius"/>
    </source>
</evidence>
<dbReference type="Proteomes" id="UP000294933">
    <property type="component" value="Unassembled WGS sequence"/>
</dbReference>
<evidence type="ECO:0000256" key="4">
    <source>
        <dbReference type="SAM" id="MobiDB-lite"/>
    </source>
</evidence>
<keyword evidence="7" id="KW-1185">Reference proteome</keyword>
<proteinExistence type="predicted"/>
<evidence type="ECO:0000313" key="7">
    <source>
        <dbReference type="Proteomes" id="UP000294933"/>
    </source>
</evidence>
<dbReference type="AlphaFoldDB" id="A0A4Y7QKV1"/>
<keyword evidence="5" id="KW-0472">Membrane</keyword>
<dbReference type="Pfam" id="PF10250">
    <property type="entry name" value="O-FucT"/>
    <property type="match status" value="1"/>
</dbReference>
<evidence type="ECO:0000313" key="6">
    <source>
        <dbReference type="EMBL" id="TDL27888.1"/>
    </source>
</evidence>
<reference evidence="6 7" key="1">
    <citation type="submission" date="2018-06" db="EMBL/GenBank/DDBJ databases">
        <title>A transcriptomic atlas of mushroom development highlights an independent origin of complex multicellularity.</title>
        <authorList>
            <consortium name="DOE Joint Genome Institute"/>
            <person name="Krizsan K."/>
            <person name="Almasi E."/>
            <person name="Merenyi Z."/>
            <person name="Sahu N."/>
            <person name="Viragh M."/>
            <person name="Koszo T."/>
            <person name="Mondo S."/>
            <person name="Kiss B."/>
            <person name="Balint B."/>
            <person name="Kues U."/>
            <person name="Barry K."/>
            <person name="Hegedus J.C."/>
            <person name="Henrissat B."/>
            <person name="Johnson J."/>
            <person name="Lipzen A."/>
            <person name="Ohm R."/>
            <person name="Nagy I."/>
            <person name="Pangilinan J."/>
            <person name="Yan J."/>
            <person name="Xiong Y."/>
            <person name="Grigoriev I.V."/>
            <person name="Hibbett D.S."/>
            <person name="Nagy L.G."/>
        </authorList>
    </citation>
    <scope>NUCLEOTIDE SEQUENCE [LARGE SCALE GENOMIC DNA]</scope>
    <source>
        <strain evidence="6 7">SZMC22713</strain>
    </source>
</reference>
<organism evidence="6 7">
    <name type="scientific">Rickenella mellea</name>
    <dbReference type="NCBI Taxonomy" id="50990"/>
    <lineage>
        <taxon>Eukaryota</taxon>
        <taxon>Fungi</taxon>
        <taxon>Dikarya</taxon>
        <taxon>Basidiomycota</taxon>
        <taxon>Agaricomycotina</taxon>
        <taxon>Agaricomycetes</taxon>
        <taxon>Hymenochaetales</taxon>
        <taxon>Rickenellaceae</taxon>
        <taxon>Rickenella</taxon>
    </lineage>
</organism>
<accession>A0A4Y7QKV1</accession>
<feature type="region of interest" description="Disordered" evidence="4">
    <location>
        <begin position="81"/>
        <end position="102"/>
    </location>
</feature>
<keyword evidence="2" id="KW-0294">Fucose metabolism</keyword>
<dbReference type="VEuPathDB" id="FungiDB:BD410DRAFT_781803"/>